<dbReference type="GO" id="GO:0030148">
    <property type="term" value="P:sphingolipid biosynthetic process"/>
    <property type="evidence" value="ECO:0007669"/>
    <property type="project" value="TreeGrafter"/>
</dbReference>
<evidence type="ECO:0000256" key="4">
    <source>
        <dbReference type="ARBA" id="ARBA00022692"/>
    </source>
</evidence>
<evidence type="ECO:0000313" key="12">
    <source>
        <dbReference type="Proteomes" id="UP000013827"/>
    </source>
</evidence>
<keyword evidence="5 10" id="KW-0276">Fatty acid metabolism</keyword>
<keyword evidence="3 10" id="KW-0808">Transferase</keyword>
<keyword evidence="7 10" id="KW-0443">Lipid metabolism</keyword>
<keyword evidence="12" id="KW-1185">Reference proteome</keyword>
<feature type="transmembrane region" description="Helical" evidence="10">
    <location>
        <begin position="135"/>
        <end position="154"/>
    </location>
</feature>
<keyword evidence="6 10" id="KW-1133">Transmembrane helix</keyword>
<dbReference type="OMA" id="LSMIVWN"/>
<feature type="transmembrane region" description="Helical" evidence="10">
    <location>
        <begin position="160"/>
        <end position="179"/>
    </location>
</feature>
<dbReference type="EC" id="2.3.1.-" evidence="10"/>
<dbReference type="PANTHER" id="PTHR11157">
    <property type="entry name" value="FATTY ACID ACYL TRANSFERASE-RELATED"/>
    <property type="match status" value="1"/>
</dbReference>
<dbReference type="GO" id="GO:0019367">
    <property type="term" value="P:fatty acid elongation, saturated fatty acid"/>
    <property type="evidence" value="ECO:0007669"/>
    <property type="project" value="TreeGrafter"/>
</dbReference>
<dbReference type="STRING" id="2903.R1DQM6"/>
<evidence type="ECO:0000256" key="10">
    <source>
        <dbReference type="RuleBase" id="RU361115"/>
    </source>
</evidence>
<name>A0A0D3IZX5_EMIH1</name>
<dbReference type="GO" id="GO:0042761">
    <property type="term" value="P:very long-chain fatty acid biosynthetic process"/>
    <property type="evidence" value="ECO:0007669"/>
    <property type="project" value="TreeGrafter"/>
</dbReference>
<organism evidence="11 12">
    <name type="scientific">Emiliania huxleyi (strain CCMP1516)</name>
    <dbReference type="NCBI Taxonomy" id="280463"/>
    <lineage>
        <taxon>Eukaryota</taxon>
        <taxon>Haptista</taxon>
        <taxon>Haptophyta</taxon>
        <taxon>Prymnesiophyceae</taxon>
        <taxon>Isochrysidales</taxon>
        <taxon>Noelaerhabdaceae</taxon>
        <taxon>Emiliania</taxon>
    </lineage>
</organism>
<evidence type="ECO:0000256" key="9">
    <source>
        <dbReference type="ARBA" id="ARBA00023160"/>
    </source>
</evidence>
<dbReference type="PANTHER" id="PTHR11157:SF17">
    <property type="entry name" value="ELONGATION OF VERY LONG CHAIN FATTY ACIDS PROTEIN 6"/>
    <property type="match status" value="1"/>
</dbReference>
<dbReference type="GeneID" id="17271053"/>
<proteinExistence type="inferred from homology"/>
<keyword evidence="8 10" id="KW-0472">Membrane</keyword>
<reference evidence="12" key="1">
    <citation type="journal article" date="2013" name="Nature">
        <title>Pan genome of the phytoplankton Emiliania underpins its global distribution.</title>
        <authorList>
            <person name="Read B.A."/>
            <person name="Kegel J."/>
            <person name="Klute M.J."/>
            <person name="Kuo A."/>
            <person name="Lefebvre S.C."/>
            <person name="Maumus F."/>
            <person name="Mayer C."/>
            <person name="Miller J."/>
            <person name="Monier A."/>
            <person name="Salamov A."/>
            <person name="Young J."/>
            <person name="Aguilar M."/>
            <person name="Claverie J.M."/>
            <person name="Frickenhaus S."/>
            <person name="Gonzalez K."/>
            <person name="Herman E.K."/>
            <person name="Lin Y.C."/>
            <person name="Napier J."/>
            <person name="Ogata H."/>
            <person name="Sarno A.F."/>
            <person name="Shmutz J."/>
            <person name="Schroeder D."/>
            <person name="de Vargas C."/>
            <person name="Verret F."/>
            <person name="von Dassow P."/>
            <person name="Valentin K."/>
            <person name="Van de Peer Y."/>
            <person name="Wheeler G."/>
            <person name="Dacks J.B."/>
            <person name="Delwiche C.F."/>
            <person name="Dyhrman S.T."/>
            <person name="Glockner G."/>
            <person name="John U."/>
            <person name="Richards T."/>
            <person name="Worden A.Z."/>
            <person name="Zhang X."/>
            <person name="Grigoriev I.V."/>
            <person name="Allen A.E."/>
            <person name="Bidle K."/>
            <person name="Borodovsky M."/>
            <person name="Bowler C."/>
            <person name="Brownlee C."/>
            <person name="Cock J.M."/>
            <person name="Elias M."/>
            <person name="Gladyshev V.N."/>
            <person name="Groth M."/>
            <person name="Guda C."/>
            <person name="Hadaegh A."/>
            <person name="Iglesias-Rodriguez M.D."/>
            <person name="Jenkins J."/>
            <person name="Jones B.M."/>
            <person name="Lawson T."/>
            <person name="Leese F."/>
            <person name="Lindquist E."/>
            <person name="Lobanov A."/>
            <person name="Lomsadze A."/>
            <person name="Malik S.B."/>
            <person name="Marsh M.E."/>
            <person name="Mackinder L."/>
            <person name="Mock T."/>
            <person name="Mueller-Roeber B."/>
            <person name="Pagarete A."/>
            <person name="Parker M."/>
            <person name="Probert I."/>
            <person name="Quesneville H."/>
            <person name="Raines C."/>
            <person name="Rensing S.A."/>
            <person name="Riano-Pachon D.M."/>
            <person name="Richier S."/>
            <person name="Rokitta S."/>
            <person name="Shiraiwa Y."/>
            <person name="Soanes D.M."/>
            <person name="van der Giezen M."/>
            <person name="Wahlund T.M."/>
            <person name="Williams B."/>
            <person name="Wilson W."/>
            <person name="Wolfe G."/>
            <person name="Wurch L.L."/>
        </authorList>
    </citation>
    <scope>NUCLEOTIDE SEQUENCE</scope>
</reference>
<dbReference type="EnsemblProtists" id="EOD25514">
    <property type="protein sequence ID" value="EOD25514"/>
    <property type="gene ID" value="EMIHUDRAFT_237636"/>
</dbReference>
<dbReference type="PaxDb" id="2903-EOD16810"/>
<sequence>MLSLLSFQEHFDAHWGQRYFEQHQHVPVLAICLYLAGVYFGPRWMASRRPVRLVAISRVWNASLALFSICGVAACVPTLVGHLWHRGFHHSVCADCYELAGTGAPALWAVLFCFSKLAELLDTALLVLKKRPLLLLHWFHHASVIAFAWASWVYATPLALWYGSMNFSVHAVMYSYFFATSFDRRVLRAAPAITTLQLSQFAMGTVVNFYAYWAYARGSGCAVDVDILYLGAVMYLAYGFLFARMFVERYVRAPRRRRRVSDAGEREALTGTKLV</sequence>
<dbReference type="eggNOG" id="KOG3072">
    <property type="taxonomic scope" value="Eukaryota"/>
</dbReference>
<keyword evidence="4 10" id="KW-0812">Transmembrane</keyword>
<accession>A0A0D3IZX5</accession>
<dbReference type="RefSeq" id="XP_005769239.1">
    <property type="nucleotide sequence ID" value="XM_005769182.1"/>
</dbReference>
<dbReference type="Pfam" id="PF01151">
    <property type="entry name" value="ELO"/>
    <property type="match status" value="1"/>
</dbReference>
<dbReference type="GO" id="GO:0034625">
    <property type="term" value="P:fatty acid elongation, monounsaturated fatty acid"/>
    <property type="evidence" value="ECO:0007669"/>
    <property type="project" value="TreeGrafter"/>
</dbReference>
<evidence type="ECO:0000313" key="11">
    <source>
        <dbReference type="EnsemblProtists" id="EOD16810"/>
    </source>
</evidence>
<dbReference type="KEGG" id="ehx:EMIHUDRAFT_66051"/>
<feature type="transmembrane region" description="Helical" evidence="10">
    <location>
        <begin position="227"/>
        <end position="247"/>
    </location>
</feature>
<evidence type="ECO:0000256" key="5">
    <source>
        <dbReference type="ARBA" id="ARBA00022832"/>
    </source>
</evidence>
<dbReference type="RefSeq" id="XP_005777943.1">
    <property type="nucleotide sequence ID" value="XM_005777886.1"/>
</dbReference>
<feature type="transmembrane region" description="Helical" evidence="10">
    <location>
        <begin position="105"/>
        <end position="128"/>
    </location>
</feature>
<feature type="transmembrane region" description="Helical" evidence="10">
    <location>
        <begin position="191"/>
        <end position="215"/>
    </location>
</feature>
<dbReference type="AlphaFoldDB" id="A0A0D3IZX5"/>
<evidence type="ECO:0000256" key="7">
    <source>
        <dbReference type="ARBA" id="ARBA00023098"/>
    </source>
</evidence>
<evidence type="ECO:0000256" key="2">
    <source>
        <dbReference type="ARBA" id="ARBA00022516"/>
    </source>
</evidence>
<protein>
    <recommendedName>
        <fullName evidence="10">Elongation of fatty acids protein</fullName>
        <ecNumber evidence="10">2.3.1.-</ecNumber>
    </recommendedName>
</protein>
<dbReference type="HOGENOM" id="CLU_048483_1_0_1"/>
<dbReference type="KEGG" id="ehx:EMIHUDRAFT_237636"/>
<evidence type="ECO:0000256" key="6">
    <source>
        <dbReference type="ARBA" id="ARBA00022989"/>
    </source>
</evidence>
<dbReference type="EnsemblProtists" id="EOD16810">
    <property type="protein sequence ID" value="EOD16810"/>
    <property type="gene ID" value="EMIHUDRAFT_66051"/>
</dbReference>
<keyword evidence="9 10" id="KW-0275">Fatty acid biosynthesis</keyword>
<evidence type="ECO:0000256" key="8">
    <source>
        <dbReference type="ARBA" id="ARBA00023136"/>
    </source>
</evidence>
<comment type="subcellular location">
    <subcellularLocation>
        <location evidence="1">Membrane</location>
        <topology evidence="1">Multi-pass membrane protein</topology>
    </subcellularLocation>
</comment>
<reference evidence="11" key="2">
    <citation type="submission" date="2024-10" db="UniProtKB">
        <authorList>
            <consortium name="EnsemblProtists"/>
        </authorList>
    </citation>
    <scope>IDENTIFICATION</scope>
</reference>
<dbReference type="GO" id="GO:0009922">
    <property type="term" value="F:fatty acid elongase activity"/>
    <property type="evidence" value="ECO:0007669"/>
    <property type="project" value="InterPro"/>
</dbReference>
<feature type="transmembrane region" description="Helical" evidence="10">
    <location>
        <begin position="24"/>
        <end position="41"/>
    </location>
</feature>
<dbReference type="GO" id="GO:0034626">
    <property type="term" value="P:fatty acid elongation, polyunsaturated fatty acid"/>
    <property type="evidence" value="ECO:0007669"/>
    <property type="project" value="TreeGrafter"/>
</dbReference>
<evidence type="ECO:0000256" key="3">
    <source>
        <dbReference type="ARBA" id="ARBA00022679"/>
    </source>
</evidence>
<comment type="catalytic activity">
    <reaction evidence="10">
        <text>an acyl-CoA + malonyl-CoA + H(+) = a 3-oxoacyl-CoA + CO2 + CoA</text>
        <dbReference type="Rhea" id="RHEA:50252"/>
        <dbReference type="ChEBI" id="CHEBI:15378"/>
        <dbReference type="ChEBI" id="CHEBI:16526"/>
        <dbReference type="ChEBI" id="CHEBI:57287"/>
        <dbReference type="ChEBI" id="CHEBI:57384"/>
        <dbReference type="ChEBI" id="CHEBI:58342"/>
        <dbReference type="ChEBI" id="CHEBI:90726"/>
    </reaction>
    <physiologicalReaction direction="left-to-right" evidence="10">
        <dbReference type="Rhea" id="RHEA:50253"/>
    </physiologicalReaction>
</comment>
<dbReference type="Proteomes" id="UP000013827">
    <property type="component" value="Unassembled WGS sequence"/>
</dbReference>
<keyword evidence="2 10" id="KW-0444">Lipid biosynthesis</keyword>
<dbReference type="GO" id="GO:0005789">
    <property type="term" value="C:endoplasmic reticulum membrane"/>
    <property type="evidence" value="ECO:0007669"/>
    <property type="project" value="TreeGrafter"/>
</dbReference>
<dbReference type="GeneID" id="17262936"/>
<dbReference type="InterPro" id="IPR002076">
    <property type="entry name" value="ELO_fam"/>
</dbReference>
<evidence type="ECO:0000256" key="1">
    <source>
        <dbReference type="ARBA" id="ARBA00004141"/>
    </source>
</evidence>
<feature type="transmembrane region" description="Helical" evidence="10">
    <location>
        <begin position="62"/>
        <end position="85"/>
    </location>
</feature>
<comment type="similarity">
    <text evidence="10">Belongs to the ELO family.</text>
</comment>